<dbReference type="GO" id="GO:0005737">
    <property type="term" value="C:cytoplasm"/>
    <property type="evidence" value="ECO:0007669"/>
    <property type="project" value="TreeGrafter"/>
</dbReference>
<sequence>MEEGSEELFLDDVHSDGTSSCDLPAAQPKEEQVEELEEEEEEGSASVPYLAPPRLVAFGAVTSSHHTSARKDEIDVTAEAVEDCPAAHYGTQKPDTRQSDVVLEAEAEEDKSILQVKLESLFDEPSTATSAASSSQTIPVCNYLLRNYLGVGSGQFRQGQQEVVLSILQGRNTLAVFPTGWGKTLCFQFPILVHRLLFEAKFRAWQEVQRSSKSGAQREPPGALFAVVVSPLLSLMADQAVKIASGGSLRTAVLSSGTSSSREKTILDDLASPMCSIDLLFVSPERLVRHSKLRGVLEQHVRRIAFICVDEVHCVSQWAYDFRPSFMYVHRVLDRLGNGGGTNSPPFLCLTATAAPSVVDDLKVLFRIERTVTVPYRRENLQLESVFLLESEPQRPPTQRALQEKLLHAVLELPKPMLVYVQTRVDADELATFLASKLGTVQSVKKGNGGNGASSSIFTSATHEKMISKGGLQSEEGKERIIIRSYHAGLDQHVRTKTQQQFMQRHIDVLIATVAFGMGIDKADIRSVVHASAPGSLESYVQETGRAGRDGQNSFCRLLYNPFDYYTLRSRILASCLSPLEMQAIVHRILSSPITQVGEKLTMISVSKISEELVMSEETVETVLFMIISQEHGVLHELHGTAPMGYRVNHAAAEVVVSADQAAKRKRGREATGPSGVSGVLAQLEVLDGVFELCRQGKRIENVVTAANALKLSLRDFQFRLNDLIAGGFVSVQRLTPAYIVSLGDKFSEAAAPVGQKAMAERLWQTHHKRLESMQRALEVTFSVLRNPTHASVCKGLEWDVRQTPDARHFALAWQPPPRSLTKVEAVSIANDFVEKNRPRIRSVYEATRALLGVLPKPLTSHGKHAGEIPLGTSWYVGSPYFGLLKEFDLQWLLKVLAPHRLDEEGSMEMASRIPTVTQ</sequence>
<keyword evidence="10" id="KW-1185">Reference proteome</keyword>
<dbReference type="InterPro" id="IPR014001">
    <property type="entry name" value="Helicase_ATP-bd"/>
</dbReference>
<evidence type="ECO:0000256" key="2">
    <source>
        <dbReference type="ARBA" id="ARBA00022741"/>
    </source>
</evidence>
<dbReference type="InterPro" id="IPR027417">
    <property type="entry name" value="P-loop_NTPase"/>
</dbReference>
<dbReference type="GeneID" id="40314983"/>
<gene>
    <name evidence="9" type="ORF">Tco025E_01372</name>
</gene>
<dbReference type="SUPFAM" id="SSF52540">
    <property type="entry name" value="P-loop containing nucleoside triphosphate hydrolases"/>
    <property type="match status" value="1"/>
</dbReference>
<name>A0A3R7NZP2_9TRYP</name>
<reference evidence="9 10" key="1">
    <citation type="journal article" date="2018" name="BMC Genomics">
        <title>Genomic comparison of Trypanosoma conorhini and Trypanosoma rangeli to Trypanosoma cruzi strains of high and low virulence.</title>
        <authorList>
            <person name="Bradwell K.R."/>
            <person name="Koparde V.N."/>
            <person name="Matveyev A.V."/>
            <person name="Serrano M.G."/>
            <person name="Alves J.M."/>
            <person name="Parikh H."/>
            <person name="Huang B."/>
            <person name="Lee V."/>
            <person name="Espinosa-Alvarez O."/>
            <person name="Ortiz P.A."/>
            <person name="Costa-Martins A.G."/>
            <person name="Teixeira M.M."/>
            <person name="Buck G.A."/>
        </authorList>
    </citation>
    <scope>NUCLEOTIDE SEQUENCE [LARGE SCALE GENOMIC DNA]</scope>
    <source>
        <strain evidence="9 10">025E</strain>
    </source>
</reference>
<feature type="compositionally biased region" description="Acidic residues" evidence="6">
    <location>
        <begin position="32"/>
        <end position="43"/>
    </location>
</feature>
<dbReference type="GO" id="GO:0005634">
    <property type="term" value="C:nucleus"/>
    <property type="evidence" value="ECO:0007669"/>
    <property type="project" value="TreeGrafter"/>
</dbReference>
<evidence type="ECO:0000259" key="8">
    <source>
        <dbReference type="PROSITE" id="PS51194"/>
    </source>
</evidence>
<dbReference type="PROSITE" id="PS51192">
    <property type="entry name" value="HELICASE_ATP_BIND_1"/>
    <property type="match status" value="1"/>
</dbReference>
<dbReference type="InterPro" id="IPR011545">
    <property type="entry name" value="DEAD/DEAH_box_helicase_dom"/>
</dbReference>
<dbReference type="Pfam" id="PF00271">
    <property type="entry name" value="Helicase_C"/>
    <property type="match status" value="1"/>
</dbReference>
<dbReference type="SMART" id="SM00487">
    <property type="entry name" value="DEXDc"/>
    <property type="match status" value="1"/>
</dbReference>
<keyword evidence="9" id="KW-0347">Helicase</keyword>
<dbReference type="GO" id="GO:0043138">
    <property type="term" value="F:3'-5' DNA helicase activity"/>
    <property type="evidence" value="ECO:0007669"/>
    <property type="project" value="UniProtKB-EC"/>
</dbReference>
<proteinExistence type="inferred from homology"/>
<dbReference type="PROSITE" id="PS51194">
    <property type="entry name" value="HELICASE_CTER"/>
    <property type="match status" value="1"/>
</dbReference>
<comment type="catalytic activity">
    <reaction evidence="4">
        <text>Couples ATP hydrolysis with the unwinding of duplex DNA by translocating in the 3'-5' direction.</text>
        <dbReference type="EC" id="5.6.2.4"/>
    </reaction>
</comment>
<feature type="domain" description="Helicase ATP-binding" evidence="7">
    <location>
        <begin position="164"/>
        <end position="372"/>
    </location>
</feature>
<comment type="caution">
    <text evidence="9">The sequence shown here is derived from an EMBL/GenBank/DDBJ whole genome shotgun (WGS) entry which is preliminary data.</text>
</comment>
<dbReference type="Gene3D" id="3.40.50.300">
    <property type="entry name" value="P-loop containing nucleotide triphosphate hydrolases"/>
    <property type="match status" value="2"/>
</dbReference>
<organism evidence="9 10">
    <name type="scientific">Trypanosoma conorhini</name>
    <dbReference type="NCBI Taxonomy" id="83891"/>
    <lineage>
        <taxon>Eukaryota</taxon>
        <taxon>Discoba</taxon>
        <taxon>Euglenozoa</taxon>
        <taxon>Kinetoplastea</taxon>
        <taxon>Metakinetoplastina</taxon>
        <taxon>Trypanosomatida</taxon>
        <taxon>Trypanosomatidae</taxon>
        <taxon>Trypanosoma</taxon>
    </lineage>
</organism>
<dbReference type="PANTHER" id="PTHR13710:SF108">
    <property type="entry name" value="ATP-DEPENDENT DNA HELICASE Q4"/>
    <property type="match status" value="1"/>
</dbReference>
<dbReference type="GO" id="GO:0003676">
    <property type="term" value="F:nucleic acid binding"/>
    <property type="evidence" value="ECO:0007669"/>
    <property type="project" value="InterPro"/>
</dbReference>
<dbReference type="RefSeq" id="XP_029231615.1">
    <property type="nucleotide sequence ID" value="XM_029368310.1"/>
</dbReference>
<evidence type="ECO:0000256" key="1">
    <source>
        <dbReference type="ARBA" id="ARBA00005446"/>
    </source>
</evidence>
<feature type="domain" description="Helicase C-terminal" evidence="8">
    <location>
        <begin position="405"/>
        <end position="602"/>
    </location>
</feature>
<accession>A0A3R7NZP2</accession>
<dbReference type="EMBL" id="MKKU01000043">
    <property type="protein sequence ID" value="RNF26409.1"/>
    <property type="molecule type" value="Genomic_DNA"/>
</dbReference>
<feature type="compositionally biased region" description="Acidic residues" evidence="6">
    <location>
        <begin position="1"/>
        <end position="10"/>
    </location>
</feature>
<dbReference type="PANTHER" id="PTHR13710">
    <property type="entry name" value="DNA HELICASE RECQ FAMILY MEMBER"/>
    <property type="match status" value="1"/>
</dbReference>
<dbReference type="GO" id="GO:0009378">
    <property type="term" value="F:four-way junction helicase activity"/>
    <property type="evidence" value="ECO:0007669"/>
    <property type="project" value="TreeGrafter"/>
</dbReference>
<evidence type="ECO:0000313" key="9">
    <source>
        <dbReference type="EMBL" id="RNF26409.1"/>
    </source>
</evidence>
<keyword evidence="2" id="KW-0547">Nucleotide-binding</keyword>
<dbReference type="GO" id="GO:0005694">
    <property type="term" value="C:chromosome"/>
    <property type="evidence" value="ECO:0007669"/>
    <property type="project" value="TreeGrafter"/>
</dbReference>
<dbReference type="Proteomes" id="UP000284403">
    <property type="component" value="Unassembled WGS sequence"/>
</dbReference>
<evidence type="ECO:0000256" key="6">
    <source>
        <dbReference type="SAM" id="MobiDB-lite"/>
    </source>
</evidence>
<feature type="region of interest" description="Disordered" evidence="6">
    <location>
        <begin position="1"/>
        <end position="49"/>
    </location>
</feature>
<comment type="similarity">
    <text evidence="1">Belongs to the helicase family. RecQ subfamily.</text>
</comment>
<dbReference type="AlphaFoldDB" id="A0A3R7NZP2"/>
<dbReference type="GO" id="GO:0000724">
    <property type="term" value="P:double-strand break repair via homologous recombination"/>
    <property type="evidence" value="ECO:0007669"/>
    <property type="project" value="TreeGrafter"/>
</dbReference>
<dbReference type="GO" id="GO:0016787">
    <property type="term" value="F:hydrolase activity"/>
    <property type="evidence" value="ECO:0007669"/>
    <property type="project" value="UniProtKB-KW"/>
</dbReference>
<evidence type="ECO:0000256" key="5">
    <source>
        <dbReference type="ARBA" id="ARBA00034808"/>
    </source>
</evidence>
<evidence type="ECO:0000313" key="10">
    <source>
        <dbReference type="Proteomes" id="UP000284403"/>
    </source>
</evidence>
<evidence type="ECO:0000259" key="7">
    <source>
        <dbReference type="PROSITE" id="PS51192"/>
    </source>
</evidence>
<keyword evidence="3" id="KW-0067">ATP-binding</keyword>
<evidence type="ECO:0000256" key="4">
    <source>
        <dbReference type="ARBA" id="ARBA00034617"/>
    </source>
</evidence>
<dbReference type="OrthoDB" id="10261556at2759"/>
<dbReference type="InterPro" id="IPR001650">
    <property type="entry name" value="Helicase_C-like"/>
</dbReference>
<evidence type="ECO:0000256" key="3">
    <source>
        <dbReference type="ARBA" id="ARBA00022840"/>
    </source>
</evidence>
<dbReference type="Pfam" id="PF00270">
    <property type="entry name" value="DEAD"/>
    <property type="match status" value="1"/>
</dbReference>
<keyword evidence="9" id="KW-0378">Hydrolase</keyword>
<protein>
    <recommendedName>
        <fullName evidence="5">DNA 3'-5' helicase</fullName>
        <ecNumber evidence="5">5.6.2.4</ecNumber>
    </recommendedName>
</protein>
<dbReference type="GO" id="GO:0005524">
    <property type="term" value="F:ATP binding"/>
    <property type="evidence" value="ECO:0007669"/>
    <property type="project" value="UniProtKB-KW"/>
</dbReference>
<dbReference type="EC" id="5.6.2.4" evidence="5"/>
<dbReference type="SMART" id="SM00490">
    <property type="entry name" value="HELICc"/>
    <property type="match status" value="1"/>
</dbReference>